<keyword evidence="3" id="KW-1185">Reference proteome</keyword>
<accession>A0A1Q3E3Q3</accession>
<sequence length="154" mass="16794">MPIRPEEKPYLLDVSSHTFRQLKLIVPGGLITYYFGTLQEFWTIIQSGAGLARSTALAALLSGCTTIGLFIFVLLTPWIRGVEPDFRVWRKSGILSSVIPLLTTSIVLGWLLLVMSLAHFSDSGIFRGVVGASSVYALSFGLLGLLPAPKVKRT</sequence>
<keyword evidence="1" id="KW-0812">Transmembrane</keyword>
<evidence type="ECO:0000256" key="1">
    <source>
        <dbReference type="SAM" id="Phobius"/>
    </source>
</evidence>
<proteinExistence type="predicted"/>
<dbReference type="Proteomes" id="UP000188533">
    <property type="component" value="Unassembled WGS sequence"/>
</dbReference>
<feature type="transmembrane region" description="Helical" evidence="1">
    <location>
        <begin position="57"/>
        <end position="78"/>
    </location>
</feature>
<feature type="transmembrane region" description="Helical" evidence="1">
    <location>
        <begin position="24"/>
        <end position="45"/>
    </location>
</feature>
<gene>
    <name evidence="2" type="ORF">LENED_003267</name>
</gene>
<feature type="transmembrane region" description="Helical" evidence="1">
    <location>
        <begin position="98"/>
        <end position="118"/>
    </location>
</feature>
<comment type="caution">
    <text evidence="2">The sequence shown here is derived from an EMBL/GenBank/DDBJ whole genome shotgun (WGS) entry which is preliminary data.</text>
</comment>
<keyword evidence="1" id="KW-0472">Membrane</keyword>
<reference evidence="2 3" key="1">
    <citation type="submission" date="2016-08" db="EMBL/GenBank/DDBJ databases">
        <authorList>
            <consortium name="Lentinula edodes genome sequencing consortium"/>
            <person name="Sakamoto Y."/>
            <person name="Nakade K."/>
            <person name="Sato S."/>
            <person name="Yoshida Y."/>
            <person name="Miyazaki K."/>
            <person name="Natsume S."/>
            <person name="Konno N."/>
        </authorList>
    </citation>
    <scope>NUCLEOTIDE SEQUENCE [LARGE SCALE GENOMIC DNA]</scope>
    <source>
        <strain evidence="2 3">NBRC 111202</strain>
    </source>
</reference>
<dbReference type="OrthoDB" id="3187264at2759"/>
<evidence type="ECO:0000313" key="3">
    <source>
        <dbReference type="Proteomes" id="UP000188533"/>
    </source>
</evidence>
<organism evidence="2 3">
    <name type="scientific">Lentinula edodes</name>
    <name type="common">Shiitake mushroom</name>
    <name type="synonym">Lentinus edodes</name>
    <dbReference type="NCBI Taxonomy" id="5353"/>
    <lineage>
        <taxon>Eukaryota</taxon>
        <taxon>Fungi</taxon>
        <taxon>Dikarya</taxon>
        <taxon>Basidiomycota</taxon>
        <taxon>Agaricomycotina</taxon>
        <taxon>Agaricomycetes</taxon>
        <taxon>Agaricomycetidae</taxon>
        <taxon>Agaricales</taxon>
        <taxon>Marasmiineae</taxon>
        <taxon>Omphalotaceae</taxon>
        <taxon>Lentinula</taxon>
    </lineage>
</organism>
<dbReference type="EMBL" id="BDGU01000069">
    <property type="protein sequence ID" value="GAW01659.1"/>
    <property type="molecule type" value="Genomic_DNA"/>
</dbReference>
<dbReference type="AlphaFoldDB" id="A0A1Q3E3Q3"/>
<name>A0A1Q3E3Q3_LENED</name>
<evidence type="ECO:0000313" key="2">
    <source>
        <dbReference type="EMBL" id="GAW01659.1"/>
    </source>
</evidence>
<keyword evidence="1" id="KW-1133">Transmembrane helix</keyword>
<feature type="transmembrane region" description="Helical" evidence="1">
    <location>
        <begin position="124"/>
        <end position="146"/>
    </location>
</feature>
<protein>
    <submittedName>
        <fullName evidence="2">Uncharacterized protein</fullName>
    </submittedName>
</protein>
<reference evidence="2 3" key="2">
    <citation type="submission" date="2017-02" db="EMBL/GenBank/DDBJ databases">
        <title>A genome survey and senescence transcriptome analysis in Lentinula edodes.</title>
        <authorList>
            <person name="Sakamoto Y."/>
            <person name="Nakade K."/>
            <person name="Sato S."/>
            <person name="Yoshida Y."/>
            <person name="Miyazaki K."/>
            <person name="Natsume S."/>
            <person name="Konno N."/>
        </authorList>
    </citation>
    <scope>NUCLEOTIDE SEQUENCE [LARGE SCALE GENOMIC DNA]</scope>
    <source>
        <strain evidence="2 3">NBRC 111202</strain>
    </source>
</reference>